<evidence type="ECO:0000313" key="5">
    <source>
        <dbReference type="Proteomes" id="UP000573001"/>
    </source>
</evidence>
<dbReference type="CDD" id="cd03794">
    <property type="entry name" value="GT4_WbuB-like"/>
    <property type="match status" value="1"/>
</dbReference>
<accession>A0ABX2M8C9</accession>
<comment type="caution">
    <text evidence="4">The sequence shown here is derived from an EMBL/GenBank/DDBJ whole genome shotgun (WGS) entry which is preliminary data.</text>
</comment>
<evidence type="ECO:0000313" key="4">
    <source>
        <dbReference type="EMBL" id="NUU14322.1"/>
    </source>
</evidence>
<keyword evidence="5" id="KW-1185">Reference proteome</keyword>
<dbReference type="SUPFAM" id="SSF53756">
    <property type="entry name" value="UDP-Glycosyltransferase/glycogen phosphorylase"/>
    <property type="match status" value="1"/>
</dbReference>
<dbReference type="Pfam" id="PF13692">
    <property type="entry name" value="Glyco_trans_1_4"/>
    <property type="match status" value="1"/>
</dbReference>
<dbReference type="PANTHER" id="PTHR12526:SF622">
    <property type="entry name" value="GLYCOSYLTRANSFERASE (GROUP I)"/>
    <property type="match status" value="1"/>
</dbReference>
<reference evidence="4 5" key="1">
    <citation type="submission" date="2020-05" db="EMBL/GenBank/DDBJ databases">
        <title>Genome Sequencing of Type Strains.</title>
        <authorList>
            <person name="Lemaire J.F."/>
            <person name="Inderbitzin P."/>
            <person name="Gregorio O.A."/>
            <person name="Collins S.B."/>
            <person name="Wespe N."/>
            <person name="Knight-Connoni V."/>
        </authorList>
    </citation>
    <scope>NUCLEOTIDE SEQUENCE [LARGE SCALE GENOMIC DNA]</scope>
    <source>
        <strain evidence="4 5">ATCC 19096</strain>
    </source>
</reference>
<keyword evidence="1" id="KW-0328">Glycosyltransferase</keyword>
<evidence type="ECO:0000259" key="3">
    <source>
        <dbReference type="Pfam" id="PF13579"/>
    </source>
</evidence>
<dbReference type="Proteomes" id="UP000573001">
    <property type="component" value="Unassembled WGS sequence"/>
</dbReference>
<protein>
    <submittedName>
        <fullName evidence="4">Glycosyltransferase family 4 protein</fullName>
    </submittedName>
</protein>
<dbReference type="Pfam" id="PF13579">
    <property type="entry name" value="Glyco_trans_4_4"/>
    <property type="match status" value="1"/>
</dbReference>
<gene>
    <name evidence="4" type="ORF">HP507_10815</name>
</gene>
<proteinExistence type="predicted"/>
<dbReference type="Gene3D" id="3.40.50.2000">
    <property type="entry name" value="Glycogen Phosphorylase B"/>
    <property type="match status" value="2"/>
</dbReference>
<evidence type="ECO:0000256" key="2">
    <source>
        <dbReference type="ARBA" id="ARBA00022679"/>
    </source>
</evidence>
<sequence length="421" mass="45727">MKTVWIVNHYAHHRARDGRATRHEYLAEALVANGWRTIVIAAGTDHPTGRSHLNGRKLTEQWNGEGYGFLWLRGVDYRGAGMGRAVRRIADILLFTILLLLPGTVRRLPRPDVIIGGSFHPLAAWGASVLARRLGVPFVFEPRDLWPESAVGLAGLTERHPAIRVLRVLERTIVARAAHIVSPLDGVGRYYADRGYTGDFTWVPNGVAVDQLAEDQAEPDVTVSDNEGFTITYIGSMGPANALESVIDAFEVATSRAAERCLGPLSLRMVGDGSDVTALRERASRLQSAASITWDGRVSQAQARMIGRQAGCLVVNMHDLPLYRHGVSMNKQYEYMLLARPLLVGAPVALEPVVASRSGVHVGADDVDALAEGMLALAAMPAAERDAMGARGRAHVLRHHDYRNLAAVLADALDSTLSAVR</sequence>
<dbReference type="PANTHER" id="PTHR12526">
    <property type="entry name" value="GLYCOSYLTRANSFERASE"/>
    <property type="match status" value="1"/>
</dbReference>
<dbReference type="RefSeq" id="WP_175351796.1">
    <property type="nucleotide sequence ID" value="NZ_BAAAWQ010000001.1"/>
</dbReference>
<evidence type="ECO:0000256" key="1">
    <source>
        <dbReference type="ARBA" id="ARBA00022676"/>
    </source>
</evidence>
<keyword evidence="2" id="KW-0808">Transferase</keyword>
<dbReference type="EMBL" id="JABMCE010000079">
    <property type="protein sequence ID" value="NUU14322.1"/>
    <property type="molecule type" value="Genomic_DNA"/>
</dbReference>
<name>A0ABX2M8C9_9MICO</name>
<feature type="domain" description="Glycosyltransferase subfamily 4-like N-terminal" evidence="3">
    <location>
        <begin position="20"/>
        <end position="206"/>
    </location>
</feature>
<dbReference type="InterPro" id="IPR028098">
    <property type="entry name" value="Glyco_trans_4-like_N"/>
</dbReference>
<organism evidence="4 5">
    <name type="scientific">Curtobacterium pusillum</name>
    <dbReference type="NCBI Taxonomy" id="69373"/>
    <lineage>
        <taxon>Bacteria</taxon>
        <taxon>Bacillati</taxon>
        <taxon>Actinomycetota</taxon>
        <taxon>Actinomycetes</taxon>
        <taxon>Micrococcales</taxon>
        <taxon>Microbacteriaceae</taxon>
        <taxon>Curtobacterium</taxon>
    </lineage>
</organism>